<dbReference type="PROSITE" id="PS50110">
    <property type="entry name" value="RESPONSE_REGULATORY"/>
    <property type="match status" value="1"/>
</dbReference>
<gene>
    <name evidence="12" type="ORF">CRT60_17180</name>
</gene>
<sequence>MSSPQMPPSSLPLAACPGRLAASPRMLVAFLCALLALLGTASWAAVTALDYRDTLDRAEKDAREAAILFDSHARGVLDASVGLLEQVAGRMDGRGLASWGQRTLPEAMAVERNGRVTLLSADGTALYGPTVAFAEPETSDGLSLLVRPLSPEEERRILPAFGHVAGQPAILLARRIHTAAGVFDGAVLVAVPLAALEPVLKPFDASARSVGLYRPDGVRLAGAGAPSLGPLPRLEAGTIRVDAKWMVNGKPSLLGLKRMAGLPILSAVTIPRTSVLDPWYVRMERGLIVVVAGVAALAGLSLLGAASLQREALARQALTEANAQLEQANVQLEQRVEERTAALSALNVKLSRALEEKERANQAKGRFLSAANHDLRQPFQALRLFHHILMERLANTRDHAIAEKMGEALDAGEKLLHALLEVATLDAGVVRPQLADVPVSAVFEDLLAEFRGMAAEKGLVLRAMPTRMVIRTDRTLLTRMLGDLVRNAIRFTDEGRVTIGCRHQGSRQGRWLRVEVWDTGTGIPPEQLDNIFEDFVQLGNPERDRRQGLGLGLAKVRRKAALLGHAVEVRSLQGHGSVFAVSVPVVGTERVSTAAPVQDADPVVAGDRLILVVEDDPIQRDAVRLLLESWDYRVVVADEGETALALIGGTNPQSGSPKAGSMADTPVPDLIVSDFRLPGRLTGVQMVAKVGERLGRPVPGLILTGDTAPERIREAVATGCRLLHKPVSPEELRGVIASILSERGLSERGQSERNRPADSGEPAMENESAA</sequence>
<dbReference type="InterPro" id="IPR005467">
    <property type="entry name" value="His_kinase_dom"/>
</dbReference>
<keyword evidence="13" id="KW-1185">Reference proteome</keyword>
<dbReference type="InterPro" id="IPR036097">
    <property type="entry name" value="HisK_dim/P_sf"/>
</dbReference>
<dbReference type="Pfam" id="PF00072">
    <property type="entry name" value="Response_reg"/>
    <property type="match status" value="1"/>
</dbReference>
<dbReference type="CDD" id="cd00082">
    <property type="entry name" value="HisKA"/>
    <property type="match status" value="1"/>
</dbReference>
<dbReference type="SMART" id="SM00448">
    <property type="entry name" value="REC"/>
    <property type="match status" value="1"/>
</dbReference>
<dbReference type="GO" id="GO:0005886">
    <property type="term" value="C:plasma membrane"/>
    <property type="evidence" value="ECO:0007669"/>
    <property type="project" value="TreeGrafter"/>
</dbReference>
<dbReference type="EMBL" id="PDKW01000041">
    <property type="protein sequence ID" value="PGH56643.1"/>
    <property type="molecule type" value="Genomic_DNA"/>
</dbReference>
<dbReference type="Gene3D" id="3.30.565.10">
    <property type="entry name" value="Histidine kinase-like ATPase, C-terminal domain"/>
    <property type="match status" value="1"/>
</dbReference>
<evidence type="ECO:0000256" key="1">
    <source>
        <dbReference type="ARBA" id="ARBA00000085"/>
    </source>
</evidence>
<evidence type="ECO:0000256" key="4">
    <source>
        <dbReference type="ARBA" id="ARBA00022679"/>
    </source>
</evidence>
<keyword evidence="3 6" id="KW-0597">Phosphoprotein</keyword>
<feature type="transmembrane region" description="Helical" evidence="9">
    <location>
        <begin position="286"/>
        <end position="308"/>
    </location>
</feature>
<dbReference type="Pfam" id="PF02518">
    <property type="entry name" value="HATPase_c"/>
    <property type="match status" value="1"/>
</dbReference>
<dbReference type="InterPro" id="IPR003594">
    <property type="entry name" value="HATPase_dom"/>
</dbReference>
<dbReference type="Gene3D" id="1.10.287.130">
    <property type="match status" value="1"/>
</dbReference>
<dbReference type="Gene3D" id="3.40.50.2300">
    <property type="match status" value="1"/>
</dbReference>
<keyword evidence="4" id="KW-0808">Transferase</keyword>
<keyword evidence="9" id="KW-0812">Transmembrane</keyword>
<comment type="caution">
    <text evidence="12">The sequence shown here is derived from an EMBL/GenBank/DDBJ whole genome shotgun (WGS) entry which is preliminary data.</text>
</comment>
<keyword evidence="9" id="KW-1133">Transmembrane helix</keyword>
<dbReference type="SUPFAM" id="SSF47384">
    <property type="entry name" value="Homodimeric domain of signal transducing histidine kinase"/>
    <property type="match status" value="1"/>
</dbReference>
<organism evidence="12 13">
    <name type="scientific">Azospirillum palustre</name>
    <dbReference type="NCBI Taxonomy" id="2044885"/>
    <lineage>
        <taxon>Bacteria</taxon>
        <taxon>Pseudomonadati</taxon>
        <taxon>Pseudomonadota</taxon>
        <taxon>Alphaproteobacteria</taxon>
        <taxon>Rhodospirillales</taxon>
        <taxon>Azospirillaceae</taxon>
        <taxon>Azospirillum</taxon>
    </lineage>
</organism>
<dbReference type="CDD" id="cd00156">
    <property type="entry name" value="REC"/>
    <property type="match status" value="1"/>
</dbReference>
<keyword evidence="5 12" id="KW-0418">Kinase</keyword>
<dbReference type="OrthoDB" id="7267626at2"/>
<evidence type="ECO:0000256" key="5">
    <source>
        <dbReference type="ARBA" id="ARBA00022777"/>
    </source>
</evidence>
<accession>A0A2B8BGH0</accession>
<dbReference type="PROSITE" id="PS50109">
    <property type="entry name" value="HIS_KIN"/>
    <property type="match status" value="1"/>
</dbReference>
<dbReference type="InterPro" id="IPR004358">
    <property type="entry name" value="Sig_transdc_His_kin-like_C"/>
</dbReference>
<dbReference type="InterPro" id="IPR003661">
    <property type="entry name" value="HisK_dim/P_dom"/>
</dbReference>
<reference evidence="13" key="1">
    <citation type="submission" date="2017-10" db="EMBL/GenBank/DDBJ databases">
        <authorList>
            <person name="Kravchenko I.K."/>
            <person name="Grouzdev D.S."/>
        </authorList>
    </citation>
    <scope>NUCLEOTIDE SEQUENCE [LARGE SCALE GENOMIC DNA]</scope>
    <source>
        <strain evidence="13">B2</strain>
    </source>
</reference>
<dbReference type="Proteomes" id="UP000225379">
    <property type="component" value="Unassembled WGS sequence"/>
</dbReference>
<dbReference type="SMART" id="SM00387">
    <property type="entry name" value="HATPase_c"/>
    <property type="match status" value="1"/>
</dbReference>
<evidence type="ECO:0000256" key="2">
    <source>
        <dbReference type="ARBA" id="ARBA00012438"/>
    </source>
</evidence>
<evidence type="ECO:0000259" key="10">
    <source>
        <dbReference type="PROSITE" id="PS50109"/>
    </source>
</evidence>
<comment type="catalytic activity">
    <reaction evidence="1">
        <text>ATP + protein L-histidine = ADP + protein N-phospho-L-histidine.</text>
        <dbReference type="EC" id="2.7.13.3"/>
    </reaction>
</comment>
<name>A0A2B8BGH0_9PROT</name>
<dbReference type="EC" id="2.7.13.3" evidence="2"/>
<feature type="compositionally biased region" description="Basic and acidic residues" evidence="8">
    <location>
        <begin position="744"/>
        <end position="758"/>
    </location>
</feature>
<dbReference type="GO" id="GO:0000155">
    <property type="term" value="F:phosphorelay sensor kinase activity"/>
    <property type="evidence" value="ECO:0007669"/>
    <property type="project" value="InterPro"/>
</dbReference>
<dbReference type="Pfam" id="PF00512">
    <property type="entry name" value="HisKA"/>
    <property type="match status" value="1"/>
</dbReference>
<dbReference type="SMART" id="SM00388">
    <property type="entry name" value="HisKA"/>
    <property type="match status" value="1"/>
</dbReference>
<proteinExistence type="predicted"/>
<dbReference type="SUPFAM" id="SSF55874">
    <property type="entry name" value="ATPase domain of HSP90 chaperone/DNA topoisomerase II/histidine kinase"/>
    <property type="match status" value="1"/>
</dbReference>
<dbReference type="InterPro" id="IPR001789">
    <property type="entry name" value="Sig_transdc_resp-reg_receiver"/>
</dbReference>
<evidence type="ECO:0000259" key="11">
    <source>
        <dbReference type="PROSITE" id="PS50110"/>
    </source>
</evidence>
<evidence type="ECO:0000256" key="3">
    <source>
        <dbReference type="ARBA" id="ARBA00022553"/>
    </source>
</evidence>
<feature type="coiled-coil region" evidence="7">
    <location>
        <begin position="308"/>
        <end position="363"/>
    </location>
</feature>
<dbReference type="PANTHER" id="PTHR43047">
    <property type="entry name" value="TWO-COMPONENT HISTIDINE PROTEIN KINASE"/>
    <property type="match status" value="1"/>
</dbReference>
<evidence type="ECO:0000313" key="13">
    <source>
        <dbReference type="Proteomes" id="UP000225379"/>
    </source>
</evidence>
<evidence type="ECO:0000256" key="9">
    <source>
        <dbReference type="SAM" id="Phobius"/>
    </source>
</evidence>
<dbReference type="InterPro" id="IPR036890">
    <property type="entry name" value="HATPase_C_sf"/>
</dbReference>
<dbReference type="PRINTS" id="PR00344">
    <property type="entry name" value="BCTRLSENSOR"/>
</dbReference>
<dbReference type="PANTHER" id="PTHR43047:SF9">
    <property type="entry name" value="HISTIDINE KINASE"/>
    <property type="match status" value="1"/>
</dbReference>
<protein>
    <recommendedName>
        <fullName evidence="2">histidine kinase</fullName>
        <ecNumber evidence="2">2.7.13.3</ecNumber>
    </recommendedName>
</protein>
<dbReference type="GO" id="GO:0009927">
    <property type="term" value="F:histidine phosphotransfer kinase activity"/>
    <property type="evidence" value="ECO:0007669"/>
    <property type="project" value="TreeGrafter"/>
</dbReference>
<feature type="domain" description="Response regulatory" evidence="11">
    <location>
        <begin position="609"/>
        <end position="740"/>
    </location>
</feature>
<feature type="modified residue" description="4-aspartylphosphate" evidence="6">
    <location>
        <position position="674"/>
    </location>
</feature>
<dbReference type="InterPro" id="IPR011006">
    <property type="entry name" value="CheY-like_superfamily"/>
</dbReference>
<dbReference type="AlphaFoldDB" id="A0A2B8BGH0"/>
<dbReference type="SUPFAM" id="SSF52172">
    <property type="entry name" value="CheY-like"/>
    <property type="match status" value="1"/>
</dbReference>
<evidence type="ECO:0000256" key="6">
    <source>
        <dbReference type="PROSITE-ProRule" id="PRU00169"/>
    </source>
</evidence>
<feature type="domain" description="Histidine kinase" evidence="10">
    <location>
        <begin position="370"/>
        <end position="587"/>
    </location>
</feature>
<keyword evidence="9" id="KW-0472">Membrane</keyword>
<evidence type="ECO:0000256" key="8">
    <source>
        <dbReference type="SAM" id="MobiDB-lite"/>
    </source>
</evidence>
<keyword evidence="7" id="KW-0175">Coiled coil</keyword>
<evidence type="ECO:0000313" key="12">
    <source>
        <dbReference type="EMBL" id="PGH56643.1"/>
    </source>
</evidence>
<evidence type="ECO:0000256" key="7">
    <source>
        <dbReference type="SAM" id="Coils"/>
    </source>
</evidence>
<feature type="region of interest" description="Disordered" evidence="8">
    <location>
        <begin position="743"/>
        <end position="770"/>
    </location>
</feature>